<dbReference type="PANTHER" id="PTHR48228">
    <property type="entry name" value="SUCCINYL-COA--D-CITRAMALATE COA-TRANSFERASE"/>
    <property type="match status" value="1"/>
</dbReference>
<evidence type="ECO:0000256" key="2">
    <source>
        <dbReference type="ARBA" id="ARBA00022679"/>
    </source>
</evidence>
<protein>
    <submittedName>
        <fullName evidence="4">CoA transferase</fullName>
    </submittedName>
</protein>
<comment type="similarity">
    <text evidence="1">Belongs to the CoA-transferase III family.</text>
</comment>
<reference evidence="4 5" key="1">
    <citation type="submission" date="2024-06" db="EMBL/GenBank/DDBJ databases">
        <title>The Natural Products Discovery Center: Release of the First 8490 Sequenced Strains for Exploring Actinobacteria Biosynthetic Diversity.</title>
        <authorList>
            <person name="Kalkreuter E."/>
            <person name="Kautsar S.A."/>
            <person name="Yang D."/>
            <person name="Bader C.D."/>
            <person name="Teijaro C.N."/>
            <person name="Fluegel L."/>
            <person name="Davis C.M."/>
            <person name="Simpson J.R."/>
            <person name="Lauterbach L."/>
            <person name="Steele A.D."/>
            <person name="Gui C."/>
            <person name="Meng S."/>
            <person name="Li G."/>
            <person name="Viehrig K."/>
            <person name="Ye F."/>
            <person name="Su P."/>
            <person name="Kiefer A.F."/>
            <person name="Nichols A."/>
            <person name="Cepeda A.J."/>
            <person name="Yan W."/>
            <person name="Fan B."/>
            <person name="Jiang Y."/>
            <person name="Adhikari A."/>
            <person name="Zheng C.-J."/>
            <person name="Schuster L."/>
            <person name="Cowan T.M."/>
            <person name="Smanski M.J."/>
            <person name="Chevrette M.G."/>
            <person name="De Carvalho L.P.S."/>
            <person name="Shen B."/>
        </authorList>
    </citation>
    <scope>NUCLEOTIDE SEQUENCE [LARGE SCALE GENOMIC DNA]</scope>
    <source>
        <strain evidence="4 5">NPDC050100</strain>
    </source>
</reference>
<evidence type="ECO:0000313" key="5">
    <source>
        <dbReference type="Proteomes" id="UP001551675"/>
    </source>
</evidence>
<feature type="region of interest" description="Disordered" evidence="3">
    <location>
        <begin position="1"/>
        <end position="22"/>
    </location>
</feature>
<sequence>MPTDAHNVRNDRHVNADRVGDDPVADWASSGLVALTGRADGPPLVPPGRAASVARALSARFAELTSGSPDSTAARTAQVDGAVRLDGAALLAERAAFTGHRRRGTVSAGGACRLLPTADGWAAVSCARPDDPALLGALTCADVGEDPWPAVTDWLREHTGAELAERAGLLGVAAGPVRPPTSPPTLPRPLRPRPLAGLLVVDFSALWAGPLCAHLLGLAGARIVKVETPQRPDGARRGNAEFYRLLHAGHRSVVLDPAAPRGRHALADLVDAADIVIEASRPRALAGFGLDAEAAVAAGTAWVSITAYGRASGRIGFGDDVAAANGLVARDTDGTPVFCGDAIADPLTGLTAAVLAATAPADGAGVLWDIAMSDVVAATLTPRDPTLAPGGTAPFSPAARRRNGEWVVDTSSGRVPVAAPRRRQARGRAPDSGEHTVEVLRELGIPVP</sequence>
<evidence type="ECO:0000256" key="3">
    <source>
        <dbReference type="SAM" id="MobiDB-lite"/>
    </source>
</evidence>
<dbReference type="EMBL" id="JBFALK010000016">
    <property type="protein sequence ID" value="MEV0972386.1"/>
    <property type="molecule type" value="Genomic_DNA"/>
</dbReference>
<dbReference type="Gene3D" id="3.40.50.10540">
    <property type="entry name" value="Crotonobetainyl-coa:carnitine coa-transferase, domain 1"/>
    <property type="match status" value="2"/>
</dbReference>
<dbReference type="RefSeq" id="WP_358137464.1">
    <property type="nucleotide sequence ID" value="NZ_JBFALK010000016.1"/>
</dbReference>
<dbReference type="GO" id="GO:0016740">
    <property type="term" value="F:transferase activity"/>
    <property type="evidence" value="ECO:0007669"/>
    <property type="project" value="UniProtKB-KW"/>
</dbReference>
<organism evidence="4 5">
    <name type="scientific">Microtetraspora glauca</name>
    <dbReference type="NCBI Taxonomy" id="1996"/>
    <lineage>
        <taxon>Bacteria</taxon>
        <taxon>Bacillati</taxon>
        <taxon>Actinomycetota</taxon>
        <taxon>Actinomycetes</taxon>
        <taxon>Streptosporangiales</taxon>
        <taxon>Streptosporangiaceae</taxon>
        <taxon>Microtetraspora</taxon>
    </lineage>
</organism>
<feature type="compositionally biased region" description="Basic and acidic residues" evidence="3">
    <location>
        <begin position="1"/>
        <end position="21"/>
    </location>
</feature>
<dbReference type="InterPro" id="IPR003673">
    <property type="entry name" value="CoA-Trfase_fam_III"/>
</dbReference>
<dbReference type="Pfam" id="PF02515">
    <property type="entry name" value="CoA_transf_3"/>
    <property type="match status" value="2"/>
</dbReference>
<dbReference type="Proteomes" id="UP001551675">
    <property type="component" value="Unassembled WGS sequence"/>
</dbReference>
<evidence type="ECO:0000313" key="4">
    <source>
        <dbReference type="EMBL" id="MEV0972386.1"/>
    </source>
</evidence>
<dbReference type="InterPro" id="IPR044855">
    <property type="entry name" value="CoA-Trfase_III_dom3_sf"/>
</dbReference>
<dbReference type="PANTHER" id="PTHR48228:SF6">
    <property type="entry name" value="L-CARNITINE COA-TRANSFERASE"/>
    <property type="match status" value="1"/>
</dbReference>
<dbReference type="InterPro" id="IPR050509">
    <property type="entry name" value="CoA-transferase_III"/>
</dbReference>
<keyword evidence="5" id="KW-1185">Reference proteome</keyword>
<gene>
    <name evidence="4" type="ORF">AB0I59_27610</name>
</gene>
<dbReference type="SUPFAM" id="SSF89796">
    <property type="entry name" value="CoA-transferase family III (CaiB/BaiF)"/>
    <property type="match status" value="2"/>
</dbReference>
<dbReference type="InterPro" id="IPR023606">
    <property type="entry name" value="CoA-Trfase_III_dom_1_sf"/>
</dbReference>
<accession>A0ABV3GLA8</accession>
<name>A0ABV3GLA8_MICGL</name>
<evidence type="ECO:0000256" key="1">
    <source>
        <dbReference type="ARBA" id="ARBA00008383"/>
    </source>
</evidence>
<dbReference type="Gene3D" id="3.30.1540.10">
    <property type="entry name" value="formyl-coa transferase, domain 3"/>
    <property type="match status" value="1"/>
</dbReference>
<proteinExistence type="inferred from homology"/>
<keyword evidence="2 4" id="KW-0808">Transferase</keyword>
<comment type="caution">
    <text evidence="4">The sequence shown here is derived from an EMBL/GenBank/DDBJ whole genome shotgun (WGS) entry which is preliminary data.</text>
</comment>